<dbReference type="Proteomes" id="UP001497512">
    <property type="component" value="Chromosome 3"/>
</dbReference>
<evidence type="ECO:0000313" key="2">
    <source>
        <dbReference type="EMBL" id="CAK9219761.1"/>
    </source>
</evidence>
<gene>
    <name evidence="2" type="ORF">CSSPTR1EN2_LOCUS14830</name>
</gene>
<reference evidence="2" key="1">
    <citation type="submission" date="2024-02" db="EMBL/GenBank/DDBJ databases">
        <authorList>
            <consortium name="ELIXIR-Norway"/>
            <consortium name="Elixir Norway"/>
        </authorList>
    </citation>
    <scope>NUCLEOTIDE SEQUENCE</scope>
</reference>
<proteinExistence type="predicted"/>
<accession>A0ABP0UEC5</accession>
<name>A0ABP0UEC5_9BRYO</name>
<sequence length="69" mass="7909">MLIQEELQQEEDIGTEPAGAAKMTKDNLLQQGDDAKELQQEDDIRDLDDTKELQQEQNLHQNNGLQVLF</sequence>
<dbReference type="EMBL" id="OZ019895">
    <property type="protein sequence ID" value="CAK9219761.1"/>
    <property type="molecule type" value="Genomic_DNA"/>
</dbReference>
<evidence type="ECO:0000256" key="1">
    <source>
        <dbReference type="SAM" id="MobiDB-lite"/>
    </source>
</evidence>
<keyword evidence="3" id="KW-1185">Reference proteome</keyword>
<evidence type="ECO:0000313" key="3">
    <source>
        <dbReference type="Proteomes" id="UP001497512"/>
    </source>
</evidence>
<organism evidence="2 3">
    <name type="scientific">Sphagnum troendelagicum</name>
    <dbReference type="NCBI Taxonomy" id="128251"/>
    <lineage>
        <taxon>Eukaryota</taxon>
        <taxon>Viridiplantae</taxon>
        <taxon>Streptophyta</taxon>
        <taxon>Embryophyta</taxon>
        <taxon>Bryophyta</taxon>
        <taxon>Sphagnophytina</taxon>
        <taxon>Sphagnopsida</taxon>
        <taxon>Sphagnales</taxon>
        <taxon>Sphagnaceae</taxon>
        <taxon>Sphagnum</taxon>
    </lineage>
</organism>
<protein>
    <submittedName>
        <fullName evidence="2">Uncharacterized protein</fullName>
    </submittedName>
</protein>
<feature type="region of interest" description="Disordered" evidence="1">
    <location>
        <begin position="1"/>
        <end position="22"/>
    </location>
</feature>